<dbReference type="EMBL" id="CM043018">
    <property type="protein sequence ID" value="KAI4463866.1"/>
    <property type="molecule type" value="Genomic_DNA"/>
</dbReference>
<sequence length="162" mass="18523">MGSKDPNQWLKWLDELENEEEEGILGEADPTEDDGDYLEESVHDSERLRRRERRKSKLKKKKSGRNSDEGESDDDNEKSKIKKIDKKKTDSKNDGKRDSKSSQAEKIIGASDTTGELLFLMKCKGTDDADLVPAKKANVVCPQVIIQFYEDHLAWHSPEEDQ</sequence>
<evidence type="ECO:0000313" key="2">
    <source>
        <dbReference type="Proteomes" id="UP001056778"/>
    </source>
</evidence>
<name>A0ACB9TAL0_HOLOL</name>
<gene>
    <name evidence="1" type="ORF">MML48_4g00003542</name>
</gene>
<proteinExistence type="predicted"/>
<comment type="caution">
    <text evidence="1">The sequence shown here is derived from an EMBL/GenBank/DDBJ whole genome shotgun (WGS) entry which is preliminary data.</text>
</comment>
<keyword evidence="2" id="KW-1185">Reference proteome</keyword>
<accession>A0ACB9TAL0</accession>
<organism evidence="1 2">
    <name type="scientific">Holotrichia oblita</name>
    <name type="common">Chafer beetle</name>
    <dbReference type="NCBI Taxonomy" id="644536"/>
    <lineage>
        <taxon>Eukaryota</taxon>
        <taxon>Metazoa</taxon>
        <taxon>Ecdysozoa</taxon>
        <taxon>Arthropoda</taxon>
        <taxon>Hexapoda</taxon>
        <taxon>Insecta</taxon>
        <taxon>Pterygota</taxon>
        <taxon>Neoptera</taxon>
        <taxon>Endopterygota</taxon>
        <taxon>Coleoptera</taxon>
        <taxon>Polyphaga</taxon>
        <taxon>Scarabaeiformia</taxon>
        <taxon>Scarabaeidae</taxon>
        <taxon>Melolonthinae</taxon>
        <taxon>Holotrichia</taxon>
    </lineage>
</organism>
<reference evidence="1" key="1">
    <citation type="submission" date="2022-04" db="EMBL/GenBank/DDBJ databases">
        <title>Chromosome-scale genome assembly of Holotrichia oblita Faldermann.</title>
        <authorList>
            <person name="Rongchong L."/>
        </authorList>
    </citation>
    <scope>NUCLEOTIDE SEQUENCE</scope>
    <source>
        <strain evidence="1">81SQS9</strain>
    </source>
</reference>
<dbReference type="Proteomes" id="UP001056778">
    <property type="component" value="Chromosome 4"/>
</dbReference>
<protein>
    <submittedName>
        <fullName evidence="1">Chromobox protein</fullName>
    </submittedName>
</protein>
<evidence type="ECO:0000313" key="1">
    <source>
        <dbReference type="EMBL" id="KAI4463866.1"/>
    </source>
</evidence>